<dbReference type="Proteomes" id="UP000087171">
    <property type="component" value="Chromosome Ca1"/>
</dbReference>
<dbReference type="STRING" id="3827.A0A1S2XFU5"/>
<sequence length="352" mass="39461">MAFSCSCWCWFPLYFIASITLGVIAISSAIHSTSKNTPQQQFPPQTHTLSSNATETLRKSGFNLMADLLHRSPPFFFPPPNSTFFAIKDSAIKNTSLPLWFLKSLLLYHTFTTKLTIKELLNKPQGTCFQTLFRQKNASLTKIEPLQNSLEINHVLISNPDMFLGEQFTIHGVLGPFSPLRREDLQGGFDFIHSPTCRFSGKNSTYLDDSKNVVEWNKVVQLLSSKGYASFSIALHSVLESIQKDSTNFVSATIFAPPDMNLLGYPSTLLDKTVRFHILPQRFTYGELNSLPVRTLLKTLMPDYHLEIDGVLDYVSGVVINGIQIVQPDMLVSDKFVVHGIARAFKMAEVTA</sequence>
<reference evidence="5" key="2">
    <citation type="submission" date="2025-08" db="UniProtKB">
        <authorList>
            <consortium name="RefSeq"/>
        </authorList>
    </citation>
    <scope>IDENTIFICATION</scope>
    <source>
        <tissue evidence="5">Etiolated seedlings</tissue>
    </source>
</reference>
<evidence type="ECO:0000256" key="2">
    <source>
        <dbReference type="SAM" id="Phobius"/>
    </source>
</evidence>
<dbReference type="KEGG" id="cam:101488349"/>
<reference evidence="4" key="1">
    <citation type="journal article" date="2013" name="Nat. Biotechnol.">
        <title>Draft genome sequence of chickpea (Cicer arietinum) provides a resource for trait improvement.</title>
        <authorList>
            <person name="Varshney R.K."/>
            <person name="Song C."/>
            <person name="Saxena R.K."/>
            <person name="Azam S."/>
            <person name="Yu S."/>
            <person name="Sharpe A.G."/>
            <person name="Cannon S."/>
            <person name="Baek J."/>
            <person name="Rosen B.D."/>
            <person name="Tar'an B."/>
            <person name="Millan T."/>
            <person name="Zhang X."/>
            <person name="Ramsay L.D."/>
            <person name="Iwata A."/>
            <person name="Wang Y."/>
            <person name="Nelson W."/>
            <person name="Farmer A.D."/>
            <person name="Gaur P.M."/>
            <person name="Soderlund C."/>
            <person name="Penmetsa R.V."/>
            <person name="Xu C."/>
            <person name="Bharti A.K."/>
            <person name="He W."/>
            <person name="Winter P."/>
            <person name="Zhao S."/>
            <person name="Hane J.K."/>
            <person name="Carrasquilla-Garcia N."/>
            <person name="Condie J.A."/>
            <person name="Upadhyaya H.D."/>
            <person name="Luo M.C."/>
            <person name="Thudi M."/>
            <person name="Gowda C.L."/>
            <person name="Singh N.P."/>
            <person name="Lichtenzveig J."/>
            <person name="Gali K.K."/>
            <person name="Rubio J."/>
            <person name="Nadarajan N."/>
            <person name="Dolezel J."/>
            <person name="Bansal K.C."/>
            <person name="Xu X."/>
            <person name="Edwards D."/>
            <person name="Zhang G."/>
            <person name="Kahl G."/>
            <person name="Gil J."/>
            <person name="Singh K.B."/>
            <person name="Datta S.K."/>
            <person name="Jackson S.A."/>
            <person name="Wang J."/>
            <person name="Cook D.R."/>
        </authorList>
    </citation>
    <scope>NUCLEOTIDE SEQUENCE [LARGE SCALE GENOMIC DNA]</scope>
    <source>
        <strain evidence="4">cv. CDC Frontier</strain>
    </source>
</reference>
<feature type="domain" description="FAS1" evidence="3">
    <location>
        <begin position="253"/>
        <end position="348"/>
    </location>
</feature>
<dbReference type="PANTHER" id="PTHR33985:SF19">
    <property type="entry name" value="FASCICLIN-LIKE ARABINOGALACTAN PROTEIN 21"/>
    <property type="match status" value="1"/>
</dbReference>
<dbReference type="InterPro" id="IPR052806">
    <property type="entry name" value="Fasciclin-like_AGP"/>
</dbReference>
<name>A0A1S2XFU5_CICAR</name>
<dbReference type="eggNOG" id="ENOG502QSMZ">
    <property type="taxonomic scope" value="Eukaryota"/>
</dbReference>
<dbReference type="GeneID" id="101488349"/>
<comment type="similarity">
    <text evidence="1">Belongs to the fasciclin-like AGP family.</text>
</comment>
<keyword evidence="2" id="KW-0812">Transmembrane</keyword>
<evidence type="ECO:0000313" key="4">
    <source>
        <dbReference type="Proteomes" id="UP000087171"/>
    </source>
</evidence>
<dbReference type="InterPro" id="IPR036378">
    <property type="entry name" value="FAS1_dom_sf"/>
</dbReference>
<dbReference type="SMART" id="SM00554">
    <property type="entry name" value="FAS1"/>
    <property type="match status" value="2"/>
</dbReference>
<accession>A0A1S2XFU5</accession>
<feature type="domain" description="FAS1" evidence="3">
    <location>
        <begin position="83"/>
        <end position="180"/>
    </location>
</feature>
<dbReference type="Gene3D" id="2.30.180.10">
    <property type="entry name" value="FAS1 domain"/>
    <property type="match status" value="1"/>
</dbReference>
<feature type="transmembrane region" description="Helical" evidence="2">
    <location>
        <begin position="7"/>
        <end position="30"/>
    </location>
</feature>
<organism evidence="4 5">
    <name type="scientific">Cicer arietinum</name>
    <name type="common">Chickpea</name>
    <name type="synonym">Garbanzo</name>
    <dbReference type="NCBI Taxonomy" id="3827"/>
    <lineage>
        <taxon>Eukaryota</taxon>
        <taxon>Viridiplantae</taxon>
        <taxon>Streptophyta</taxon>
        <taxon>Embryophyta</taxon>
        <taxon>Tracheophyta</taxon>
        <taxon>Spermatophyta</taxon>
        <taxon>Magnoliopsida</taxon>
        <taxon>eudicotyledons</taxon>
        <taxon>Gunneridae</taxon>
        <taxon>Pentapetalae</taxon>
        <taxon>rosids</taxon>
        <taxon>fabids</taxon>
        <taxon>Fabales</taxon>
        <taxon>Fabaceae</taxon>
        <taxon>Papilionoideae</taxon>
        <taxon>50 kb inversion clade</taxon>
        <taxon>NPAAA clade</taxon>
        <taxon>Hologalegina</taxon>
        <taxon>IRL clade</taxon>
        <taxon>Cicereae</taxon>
        <taxon>Cicer</taxon>
    </lineage>
</organism>
<dbReference type="PaxDb" id="3827-XP_004487355.1"/>
<gene>
    <name evidence="5" type="primary">LOC101488349</name>
</gene>
<dbReference type="RefSeq" id="XP_004487355.1">
    <property type="nucleotide sequence ID" value="XM_004487298.3"/>
</dbReference>
<dbReference type="AlphaFoldDB" id="A0A1S2XFU5"/>
<evidence type="ECO:0000256" key="1">
    <source>
        <dbReference type="ARBA" id="ARBA00007843"/>
    </source>
</evidence>
<proteinExistence type="inferred from homology"/>
<keyword evidence="2" id="KW-1133">Transmembrane helix</keyword>
<evidence type="ECO:0000313" key="5">
    <source>
        <dbReference type="RefSeq" id="XP_004487355.1"/>
    </source>
</evidence>
<protein>
    <submittedName>
        <fullName evidence="5">Fasciclin-like arabinogalactan protein 21</fullName>
    </submittedName>
</protein>
<dbReference type="PANTHER" id="PTHR33985">
    <property type="entry name" value="OS02G0491300 PROTEIN-RELATED"/>
    <property type="match status" value="1"/>
</dbReference>
<dbReference type="SUPFAM" id="SSF82153">
    <property type="entry name" value="FAS1 domain"/>
    <property type="match status" value="2"/>
</dbReference>
<dbReference type="InterPro" id="IPR000782">
    <property type="entry name" value="FAS1_domain"/>
</dbReference>
<dbReference type="OrthoDB" id="1525874at2759"/>
<keyword evidence="2" id="KW-0472">Membrane</keyword>
<keyword evidence="4" id="KW-1185">Reference proteome</keyword>
<evidence type="ECO:0000259" key="3">
    <source>
        <dbReference type="SMART" id="SM00554"/>
    </source>
</evidence>